<dbReference type="Gramene" id="scaffold_100838.1">
    <property type="protein sequence ID" value="scaffold_100838.1"/>
    <property type="gene ID" value="scaffold_100838.1"/>
</dbReference>
<reference evidence="6" key="4">
    <citation type="journal article" date="2011" name="Nat. Genet.">
        <title>The Arabidopsis lyrata genome sequence and the basis of rapid genome size change.</title>
        <authorList>
            <person name="Hu T.T."/>
            <person name="Pattyn P."/>
            <person name="Bakker E.G."/>
            <person name="Cao J."/>
            <person name="Cheng J.-F."/>
            <person name="Clark R.M."/>
            <person name="Fahlgren N."/>
            <person name="Fawcett J.A."/>
            <person name="Grimwood J."/>
            <person name="Gundlach H."/>
            <person name="Haberer G."/>
            <person name="Hollister J.D."/>
            <person name="Ossowski S."/>
            <person name="Ottilar R.P."/>
            <person name="Salamov A.A."/>
            <person name="Schneeberger K."/>
            <person name="Spannagl M."/>
            <person name="Wang X."/>
            <person name="Yang L."/>
            <person name="Nasrallah M.E."/>
            <person name="Bergelson J."/>
            <person name="Carrington J.C."/>
            <person name="Gaut B.S."/>
            <person name="Schmutz J."/>
            <person name="Mayer K.F.X."/>
            <person name="Van de Peer Y."/>
            <person name="Grigoriev I.V."/>
            <person name="Nordborg M."/>
            <person name="Weigel D."/>
            <person name="Guo Y.-L."/>
        </authorList>
    </citation>
    <scope>NUCLEOTIDE SEQUENCE [LARGE SCALE GENOMIC DNA]</scope>
    <source>
        <strain evidence="6">cv. MN47</strain>
    </source>
</reference>
<keyword evidence="6" id="KW-1185">Reference proteome</keyword>
<gene>
    <name evidence="5" type="ORF">ARALYDRAFT_888044</name>
    <name evidence="4" type="ORF">ARALYDRAFT_893576</name>
    <name evidence="3" type="ORF">ARALYDRAFT_901551</name>
    <name evidence="2" type="ORF">ARALYDRAFT_916861</name>
</gene>
<dbReference type="OrthoDB" id="1045221at2759"/>
<evidence type="ECO:0000313" key="2">
    <source>
        <dbReference type="EMBL" id="EFH39703.1"/>
    </source>
</evidence>
<evidence type="ECO:0000313" key="3">
    <source>
        <dbReference type="EMBL" id="EFH55299.1"/>
    </source>
</evidence>
<evidence type="ECO:0000256" key="1">
    <source>
        <dbReference type="SAM" id="MobiDB-lite"/>
    </source>
</evidence>
<sequence>MKKLSLSRNALCSKCNDMGTWDDYMAYRRRMDQNLLGSSSQQMSDSPTDAGEPSRVPETPTNGQSSTDPADLLTLDQLLRSAGRASLKKLDPRRMNGDGW</sequence>
<dbReference type="EMBL" id="GL348714">
    <property type="protein sequence ID" value="EFH64435.1"/>
    <property type="molecule type" value="Genomic_DNA"/>
</dbReference>
<dbReference type="KEGG" id="aly:9324239"/>
<accession>D7KHZ5</accession>
<dbReference type="KEGG" id="aly:9315107"/>
<dbReference type="Gramene" id="scaffold_401052.1">
    <property type="protein sequence ID" value="scaffold_401052.1"/>
    <property type="gene ID" value="scaffold_401052.1"/>
</dbReference>
<evidence type="ECO:0000313" key="5">
    <source>
        <dbReference type="EMBL" id="EFH68700.1"/>
    </source>
</evidence>
<dbReference type="KEGG" id="aly:9328503"/>
<name>D7KHZ5_ARALL</name>
<reference evidence="5" key="2">
    <citation type="submission" date="2010-06" db="EMBL/GenBank/DDBJ databases">
        <title>The basis of rapid genome size change in Arabidopsis.</title>
        <authorList>
            <consortium name="US DOE Joint Genome Institute (JGI-PGF)"/>
            <person name="Bakker E."/>
            <person name="Bergelson J."/>
            <person name="Cheng J.Fang."/>
            <person name="Clark R.M."/>
            <person name="Fawcett J."/>
            <person name="Gaut B."/>
            <person name="Grigoriev I."/>
            <person name="Gundlach H."/>
            <person name="Guo Y."/>
            <person name="Haberer G."/>
            <person name="Hollister J."/>
            <person name="Hu T.T."/>
            <person name="Mayer K.F.X."/>
            <person name="Nasrallah J."/>
            <person name="Nordborg M."/>
            <person name="Otillar R."/>
            <person name="Pattyn P."/>
            <person name="Schmutz J."/>
            <person name="Spannagl M."/>
            <person name="van de Peer Y."/>
            <person name="Wang X."/>
            <person name="Weigel D."/>
            <person name="Yang L."/>
        </authorList>
    </citation>
    <scope>NUCLEOTIDE SEQUENCE</scope>
</reference>
<dbReference type="Proteomes" id="UP000008694">
    <property type="component" value="Unassembled WGS sequence"/>
</dbReference>
<dbReference type="EMBL" id="GL348713">
    <property type="protein sequence ID" value="EFH68700.1"/>
    <property type="molecule type" value="Genomic_DNA"/>
</dbReference>
<reference evidence="5" key="1">
    <citation type="submission" date="2009-11" db="EMBL/GenBank/DDBJ databases">
        <authorList>
            <consortium name="US DOE Joint Genome Institute (JGI-PGF)"/>
            <person name="Ottilar R."/>
            <person name="Schmutz J."/>
            <person name="Salamov A."/>
            <person name="Cheng J.F."/>
            <person name="Lucas S."/>
            <person name="Pitluck S."/>
            <person name="Gundlach H."/>
            <person name="Guo Y."/>
            <person name="Haberer G."/>
            <person name="Nasrallah J."/>
            <person name="Mayer K.F.X."/>
            <person name="van de Peer Y."/>
            <person name="Weigel D."/>
            <person name="Grigoriev I.V."/>
        </authorList>
    </citation>
    <scope>NUCLEOTIDE SEQUENCE</scope>
</reference>
<evidence type="ECO:0000313" key="4">
    <source>
        <dbReference type="EMBL" id="EFH64435.1"/>
    </source>
</evidence>
<evidence type="ECO:0000313" key="6">
    <source>
        <dbReference type="Proteomes" id="UP000008694"/>
    </source>
</evidence>
<dbReference type="EMBL" id="GL348716">
    <property type="protein sequence ID" value="EFH55299.1"/>
    <property type="molecule type" value="Genomic_DNA"/>
</dbReference>
<protein>
    <submittedName>
        <fullName evidence="5">Uncharacterized protein</fullName>
    </submittedName>
</protein>
<reference evidence="2" key="3">
    <citation type="submission" date="2010-06" db="EMBL/GenBank/DDBJ databases">
        <title>The basis of rapid genome size change in Arabidopsis.</title>
        <authorList>
            <person name="Bakker E."/>
            <person name="Bergelson J."/>
            <person name="Cheng J.F."/>
            <person name="Clark R.M."/>
            <person name="Fawcett J."/>
            <person name="Gaut B."/>
            <person name="Grigoriev I."/>
            <person name="Gundlach H."/>
            <person name="Guo Y."/>
            <person name="Haberer G."/>
            <person name="Hollister J."/>
            <person name="Hu T.T."/>
            <person name="Mayer K.F.X."/>
            <person name="Nasrallah J."/>
            <person name="Nordborg M."/>
            <person name="Otillar R."/>
            <person name="Pattyn P."/>
            <person name="Schmutz J."/>
            <person name="Spannagl M."/>
            <person name="van de Peer Y."/>
            <person name="Wang X."/>
            <person name="Weigel D."/>
            <person name="Yang L."/>
        </authorList>
    </citation>
    <scope>NUCLEOTIDE SEQUENCE</scope>
</reference>
<organism evidence="6">
    <name type="scientific">Arabidopsis lyrata subsp. lyrata</name>
    <name type="common">Lyre-leaved rock-cress</name>
    <dbReference type="NCBI Taxonomy" id="81972"/>
    <lineage>
        <taxon>Eukaryota</taxon>
        <taxon>Viridiplantae</taxon>
        <taxon>Streptophyta</taxon>
        <taxon>Embryophyta</taxon>
        <taxon>Tracheophyta</taxon>
        <taxon>Spermatophyta</taxon>
        <taxon>Magnoliopsida</taxon>
        <taxon>eudicotyledons</taxon>
        <taxon>Gunneridae</taxon>
        <taxon>Pentapetalae</taxon>
        <taxon>rosids</taxon>
        <taxon>malvids</taxon>
        <taxon>Brassicales</taxon>
        <taxon>Brassicaceae</taxon>
        <taxon>Camelineae</taxon>
        <taxon>Arabidopsis</taxon>
    </lineage>
</organism>
<feature type="compositionally biased region" description="Polar residues" evidence="1">
    <location>
        <begin position="59"/>
        <end position="68"/>
    </location>
</feature>
<dbReference type="Gramene" id="scaffold_800261.1">
    <property type="protein sequence ID" value="scaffold_800261.1"/>
    <property type="gene ID" value="scaffold_800261.1"/>
</dbReference>
<feature type="region of interest" description="Disordered" evidence="1">
    <location>
        <begin position="32"/>
        <end position="74"/>
    </location>
</feature>
<dbReference type="EMBL" id="GL348720">
    <property type="protein sequence ID" value="EFH39703.1"/>
    <property type="molecule type" value="Genomic_DNA"/>
</dbReference>
<dbReference type="HOGENOM" id="CLU_2309893_0_0_1"/>
<proteinExistence type="predicted"/>
<dbReference type="AlphaFoldDB" id="D7KHZ5"/>
<dbReference type="Gramene" id="scaffold_200650.1">
    <property type="protein sequence ID" value="scaffold_200650.1"/>
    <property type="gene ID" value="scaffold_200650.1"/>
</dbReference>
<feature type="compositionally biased region" description="Polar residues" evidence="1">
    <location>
        <begin position="35"/>
        <end position="47"/>
    </location>
</feature>